<evidence type="ECO:0000313" key="5">
    <source>
        <dbReference type="Proteomes" id="UP000233786"/>
    </source>
</evidence>
<accession>A0A2N3XS68</accession>
<organism evidence="4 5">
    <name type="scientific">Saccharopolyspora spinosa</name>
    <dbReference type="NCBI Taxonomy" id="60894"/>
    <lineage>
        <taxon>Bacteria</taxon>
        <taxon>Bacillati</taxon>
        <taxon>Actinomycetota</taxon>
        <taxon>Actinomycetes</taxon>
        <taxon>Pseudonocardiales</taxon>
        <taxon>Pseudonocardiaceae</taxon>
        <taxon>Saccharopolyspora</taxon>
    </lineage>
</organism>
<keyword evidence="5" id="KW-1185">Reference proteome</keyword>
<feature type="region of interest" description="Disordered" evidence="1">
    <location>
        <begin position="710"/>
        <end position="768"/>
    </location>
</feature>
<comment type="caution">
    <text evidence="4">The sequence shown here is derived from an EMBL/GenBank/DDBJ whole genome shotgun (WGS) entry which is preliminary data.</text>
</comment>
<evidence type="ECO:0000313" key="4">
    <source>
        <dbReference type="EMBL" id="PKW13460.1"/>
    </source>
</evidence>
<gene>
    <name evidence="4" type="ORF">A8926_0991</name>
</gene>
<feature type="compositionally biased region" description="Polar residues" evidence="1">
    <location>
        <begin position="745"/>
        <end position="760"/>
    </location>
</feature>
<keyword evidence="2" id="KW-0812">Transmembrane</keyword>
<dbReference type="InterPro" id="IPR046112">
    <property type="entry name" value="DUF6049"/>
</dbReference>
<feature type="chain" id="PRO_5014619726" description="Glycoprotein" evidence="3">
    <location>
        <begin position="28"/>
        <end position="768"/>
    </location>
</feature>
<evidence type="ECO:0000256" key="3">
    <source>
        <dbReference type="SAM" id="SignalP"/>
    </source>
</evidence>
<reference evidence="4" key="1">
    <citation type="submission" date="2017-12" db="EMBL/GenBank/DDBJ databases">
        <title>Sequencing the genomes of 1000 Actinobacteria strains.</title>
        <authorList>
            <person name="Klenk H.-P."/>
        </authorList>
    </citation>
    <scope>NUCLEOTIDE SEQUENCE [LARGE SCALE GENOMIC DNA]</scope>
    <source>
        <strain evidence="4">DSM 44228</strain>
    </source>
</reference>
<dbReference type="RefSeq" id="WP_010313169.1">
    <property type="nucleotide sequence ID" value="NZ_CP061007.1"/>
</dbReference>
<proteinExistence type="predicted"/>
<protein>
    <recommendedName>
        <fullName evidence="6">Glycoprotein</fullName>
    </recommendedName>
</protein>
<dbReference type="AlphaFoldDB" id="A0A2N3XS68"/>
<keyword evidence="2" id="KW-1133">Transmembrane helix</keyword>
<dbReference type="STRING" id="994479.GCA_000194155_06380"/>
<evidence type="ECO:0000256" key="2">
    <source>
        <dbReference type="SAM" id="Phobius"/>
    </source>
</evidence>
<dbReference type="EMBL" id="PJNB01000001">
    <property type="protein sequence ID" value="PKW13460.1"/>
    <property type="molecule type" value="Genomic_DNA"/>
</dbReference>
<feature type="transmembrane region" description="Helical" evidence="2">
    <location>
        <begin position="677"/>
        <end position="701"/>
    </location>
</feature>
<evidence type="ECO:0008006" key="6">
    <source>
        <dbReference type="Google" id="ProtNLM"/>
    </source>
</evidence>
<sequence length="768" mass="81012">MRFLLAALVAVLLCAIVPLVPAPQAAAQGETPTQLDVINITPSAVGVGSPDEMVVTGRLTNTSDHQINNVEARIQRGNATSAEPAVQRALREDPATVTEPAFTAIAARLAPGQQIPVELHIPLTGANSLQISQPGVYPLLVNVNGAPSGGGRARIAQAQFLLPVLAPPGGAPVRPEKPTETSMLVPLVDYPRLEREAIGGMRTVLADDQLSTSLAPGGRLYDLVQAVSDRVTPGSPLGSALCFAVDPDLLITVQSMQRGYLVRQPNGSLVEGIGAGAADLWLSKLRQATSGRCVIALPYADADIVALGRAGLPDLVDGALDGTDLVRNILRVEPRNVLWPIEGALNDPAIGQKMPHTALLEPRALNLPAGSLSPVRVRNRDMTAVPIDPLLTSALDPQHDTEQKVTALSPPQNGLLSVQDALGALAFRATQGQVPGTTSVLAPPRRWNLRGDDLRALLDGMQQLADAGLIRPTPMPDPSPSALPEADLDYPVDAGSAEISQPVLAELAAQNFKVGDLYGSIREERSSTVRKGDITTPLRNGLLHGASSAWRGSPDAARRWVDRTTLTIDDVLSQVHIEEFAGQVTRMDTATSPIPLTVVNDLPITVVVVFRIPRVPGVEIKQDFDGPVTIPANSRRGFQLPATTQRAGKFTIDVTLTTEAGTQFGTTKRMQLESNNFGALIPILTVTAAALLVLMSGLRIAKRALARRRRKAAGSTDPDDLSEPSNQTEPDAEADTASKGPAAANGTQQDSTPGTAQIATTDGDRNLN</sequence>
<feature type="signal peptide" evidence="3">
    <location>
        <begin position="1"/>
        <end position="27"/>
    </location>
</feature>
<name>A0A2N3XS68_SACSN</name>
<keyword evidence="3" id="KW-0732">Signal</keyword>
<dbReference type="Proteomes" id="UP000233786">
    <property type="component" value="Unassembled WGS sequence"/>
</dbReference>
<evidence type="ECO:0000256" key="1">
    <source>
        <dbReference type="SAM" id="MobiDB-lite"/>
    </source>
</evidence>
<keyword evidence="2" id="KW-0472">Membrane</keyword>
<dbReference type="Pfam" id="PF19516">
    <property type="entry name" value="DUF6049"/>
    <property type="match status" value="2"/>
</dbReference>